<dbReference type="SUPFAM" id="SSF52096">
    <property type="entry name" value="ClpP/crotonase"/>
    <property type="match status" value="1"/>
</dbReference>
<dbReference type="Proteomes" id="UP000008385">
    <property type="component" value="Chromosome"/>
</dbReference>
<evidence type="ECO:0000313" key="4">
    <source>
        <dbReference type="EMBL" id="AEG91758.1"/>
    </source>
</evidence>
<organism evidence="4 5">
    <name type="scientific">Ramlibacter tataouinensis (strain ATCC BAA-407 / DSM 14655 / LMG 21543 / TTB310)</name>
    <dbReference type="NCBI Taxonomy" id="365046"/>
    <lineage>
        <taxon>Bacteria</taxon>
        <taxon>Pseudomonadati</taxon>
        <taxon>Pseudomonadota</taxon>
        <taxon>Betaproteobacteria</taxon>
        <taxon>Burkholderiales</taxon>
        <taxon>Comamonadaceae</taxon>
        <taxon>Ramlibacter</taxon>
    </lineage>
</organism>
<dbReference type="EMBL" id="CP000245">
    <property type="protein sequence ID" value="AEG91758.1"/>
    <property type="molecule type" value="Genomic_DNA"/>
</dbReference>
<reference evidence="4 5" key="2">
    <citation type="journal article" date="2011" name="PLoS ONE">
        <title>The Cyst-Dividing Bacterium Ramlibacter tataouinensis TTB310 Genome Reveals a Well-Stocked Toolbox for Adaptation to a Desert Environment.</title>
        <authorList>
            <person name="De Luca G."/>
            <person name="Barakat M."/>
            <person name="Ortet P."/>
            <person name="Fochesato S."/>
            <person name="Jourlin-Castelli C."/>
            <person name="Ansaldi M."/>
            <person name="Py B."/>
            <person name="Fichant G."/>
            <person name="Coutinho P.M."/>
            <person name="Voulhoux R."/>
            <person name="Bastien O."/>
            <person name="Marechal E."/>
            <person name="Henrissat B."/>
            <person name="Quentin Y."/>
            <person name="Noirot P."/>
            <person name="Filloux A."/>
            <person name="Mejean V."/>
            <person name="Dubow M.S."/>
            <person name="Barras F."/>
            <person name="Barbe V."/>
            <person name="Weissenbach J."/>
            <person name="Mihalcescu I."/>
            <person name="Vermeglio A."/>
            <person name="Achouak W."/>
            <person name="Heulin T."/>
        </authorList>
    </citation>
    <scope>NUCLEOTIDE SEQUENCE [LARGE SCALE GENOMIC DNA]</scope>
    <source>
        <strain evidence="5">ATCC BAA-407 / DSM 14655 / LMG 21543 / TTB310</strain>
    </source>
</reference>
<dbReference type="Pfam" id="PF03572">
    <property type="entry name" value="Peptidase_S41"/>
    <property type="match status" value="1"/>
</dbReference>
<sequence length="391" mass="41071">MLLAACGGGGGGGADASRPPSSADYGGVCTPEGQKLFVRSYLDEVYLWYDEIVNLNPANYSSAPDYFRALLVPKDRYSDGSGSYSGFEPTSLAATATAAAGTALKLTAGDSVPEYKTVRSPGGRTAGYVRVDDFLTGAQDQLITAFNYLKAQSGVQDLVLDLRFNGGGYLYSAQAAASMVTAPAAEGRVFERLQFNNKRQAESERNTFYFTNKVQFAERQYPAGTMLPQLSLPRVYVLSSALTCSASESVINSLRGIDVEVIVVGEEATCGKPFGFRARPNCGITYYAVEFQGYNAKGFGDYQAGFTPQCRVTDNETIEPGTANDPLLAGALFHADTNSCPAGTATGAPSKASLLSQGLATGVTAGRSASRPASASQPGVNGRLLLPTATP</sequence>
<evidence type="ECO:0000313" key="5">
    <source>
        <dbReference type="Proteomes" id="UP000008385"/>
    </source>
</evidence>
<dbReference type="CDD" id="cd07561">
    <property type="entry name" value="Peptidase_S41_CPP_like"/>
    <property type="match status" value="1"/>
</dbReference>
<dbReference type="GO" id="GO:0008236">
    <property type="term" value="F:serine-type peptidase activity"/>
    <property type="evidence" value="ECO:0007669"/>
    <property type="project" value="InterPro"/>
</dbReference>
<dbReference type="Gene3D" id="3.90.226.10">
    <property type="entry name" value="2-enoyl-CoA Hydratase, Chain A, domain 1"/>
    <property type="match status" value="1"/>
</dbReference>
<dbReference type="KEGG" id="rta:Rta_06800"/>
<dbReference type="PATRIC" id="fig|365046.3.peg.697"/>
<keyword evidence="5" id="KW-1185">Reference proteome</keyword>
<dbReference type="GO" id="GO:0004175">
    <property type="term" value="F:endopeptidase activity"/>
    <property type="evidence" value="ECO:0007669"/>
    <property type="project" value="TreeGrafter"/>
</dbReference>
<evidence type="ECO:0008006" key="6">
    <source>
        <dbReference type="Google" id="ProtNLM"/>
    </source>
</evidence>
<dbReference type="PANTHER" id="PTHR32060">
    <property type="entry name" value="TAIL-SPECIFIC PROTEASE"/>
    <property type="match status" value="1"/>
</dbReference>
<accession>F5XWZ7</accession>
<feature type="region of interest" description="Disordered" evidence="1">
    <location>
        <begin position="365"/>
        <end position="391"/>
    </location>
</feature>
<reference evidence="5" key="1">
    <citation type="submission" date="2006-01" db="EMBL/GenBank/DDBJ databases">
        <title>Genome of the cyst-dividing bacterium Ramlibacter tataouinensis.</title>
        <authorList>
            <person name="Barakat M."/>
            <person name="Ortet P."/>
            <person name="De Luca G."/>
            <person name="Jourlin-Castelli C."/>
            <person name="Ansaldi M."/>
            <person name="Py B."/>
            <person name="Fichant G."/>
            <person name="Coutinho P."/>
            <person name="Voulhoux R."/>
            <person name="Bastien O."/>
            <person name="Roy S."/>
            <person name="Marechal E."/>
            <person name="Henrissat B."/>
            <person name="Quentin Y."/>
            <person name="Noirot P."/>
            <person name="Filloux A."/>
            <person name="Mejean V."/>
            <person name="DuBow M."/>
            <person name="Barras F."/>
            <person name="Heulin T."/>
        </authorList>
    </citation>
    <scope>NUCLEOTIDE SEQUENCE [LARGE SCALE GENOMIC DNA]</scope>
    <source>
        <strain evidence="5">ATCC BAA-407 / DSM 14655 / LMG 21543 / TTB310</strain>
    </source>
</reference>
<dbReference type="InterPro" id="IPR005151">
    <property type="entry name" value="Tail-specific_protease"/>
</dbReference>
<evidence type="ECO:0000259" key="2">
    <source>
        <dbReference type="Pfam" id="PF03572"/>
    </source>
</evidence>
<dbReference type="GO" id="GO:0007165">
    <property type="term" value="P:signal transduction"/>
    <property type="evidence" value="ECO:0007669"/>
    <property type="project" value="TreeGrafter"/>
</dbReference>
<dbReference type="PANTHER" id="PTHR32060:SF30">
    <property type="entry name" value="CARBOXY-TERMINAL PROCESSING PROTEASE CTPA"/>
    <property type="match status" value="1"/>
</dbReference>
<dbReference type="InterPro" id="IPR029045">
    <property type="entry name" value="ClpP/crotonase-like_dom_sf"/>
</dbReference>
<evidence type="ECO:0000256" key="1">
    <source>
        <dbReference type="SAM" id="MobiDB-lite"/>
    </source>
</evidence>
<dbReference type="HOGENOM" id="CLU_705717_0_0_4"/>
<evidence type="ECO:0000259" key="3">
    <source>
        <dbReference type="Pfam" id="PF18294"/>
    </source>
</evidence>
<dbReference type="GO" id="GO:0030288">
    <property type="term" value="C:outer membrane-bounded periplasmic space"/>
    <property type="evidence" value="ECO:0007669"/>
    <property type="project" value="TreeGrafter"/>
</dbReference>
<dbReference type="AlphaFoldDB" id="F5XWZ7"/>
<dbReference type="InterPro" id="IPR041613">
    <property type="entry name" value="Pept_S41_N"/>
</dbReference>
<protein>
    <recommendedName>
        <fullName evidence="6">Tail specific protease domain-containing protein</fullName>
    </recommendedName>
</protein>
<proteinExistence type="predicted"/>
<dbReference type="GO" id="GO:0006508">
    <property type="term" value="P:proteolysis"/>
    <property type="evidence" value="ECO:0007669"/>
    <property type="project" value="InterPro"/>
</dbReference>
<dbReference type="Pfam" id="PF18294">
    <property type="entry name" value="Pept_S41_N"/>
    <property type="match status" value="1"/>
</dbReference>
<feature type="domain" description="Tail specific protease" evidence="2">
    <location>
        <begin position="126"/>
        <end position="277"/>
    </location>
</feature>
<feature type="region of interest" description="Disordered" evidence="1">
    <location>
        <begin position="6"/>
        <end position="25"/>
    </location>
</feature>
<dbReference type="eggNOG" id="COG0793">
    <property type="taxonomic scope" value="Bacteria"/>
</dbReference>
<name>F5XWZ7_RAMTT</name>
<feature type="compositionally biased region" description="Low complexity" evidence="1">
    <location>
        <begin position="365"/>
        <end position="379"/>
    </location>
</feature>
<gene>
    <name evidence="4" type="ordered locus">Rta_06800</name>
</gene>
<feature type="domain" description="Peptidase S41 N-terminal" evidence="3">
    <location>
        <begin position="34"/>
        <end position="78"/>
    </location>
</feature>
<dbReference type="STRING" id="365046.Rta_06800"/>